<dbReference type="AlphaFoldDB" id="V5EW13"/>
<feature type="region of interest" description="Disordered" evidence="1">
    <location>
        <begin position="34"/>
        <end position="122"/>
    </location>
</feature>
<sequence length="308" mass="32826">MSTSSSQASGSLPLPGNIEGVAYKLISLEEAREQARRKQSEWLASSGASTAGKTSPNLASGDSAQDELSMQRDPSSDGQIKNKKSGFLLRKLKKEKGRFPSNSSFTRPKVAEIKPTPHGTVLPGPAVPGSAESNWSAFGIANERNRLPSLDAGTSSTDEPSLFHSPVISPLTPTFHHTVEAPASEHGTPALWTEDAATFSNPASPQIPDEVRQRARDIEAQIQELCNELNELRVKHVGQGTAPVFRASELDERQAAADCPSCGCACAEQRRLQSVNEAAVLKGVSVLDRGRALKPSSNAGKFGGYTNR</sequence>
<protein>
    <submittedName>
        <fullName evidence="2">Uncharacterized protein</fullName>
    </submittedName>
</protein>
<accession>V5EW13</accession>
<gene>
    <name evidence="2" type="ORF">PSEUBRA_SCAF2g02565</name>
</gene>
<dbReference type="eggNOG" id="ENOG502T3XE">
    <property type="taxonomic scope" value="Eukaryota"/>
</dbReference>
<dbReference type="HOGENOM" id="CLU_903520_0_0_1"/>
<keyword evidence="3" id="KW-1185">Reference proteome</keyword>
<evidence type="ECO:0000256" key="1">
    <source>
        <dbReference type="SAM" id="MobiDB-lite"/>
    </source>
</evidence>
<evidence type="ECO:0000313" key="3">
    <source>
        <dbReference type="Proteomes" id="UP000019377"/>
    </source>
</evidence>
<feature type="compositionally biased region" description="Polar residues" evidence="1">
    <location>
        <begin position="56"/>
        <end position="79"/>
    </location>
</feature>
<dbReference type="Proteomes" id="UP000019377">
    <property type="component" value="Unassembled WGS sequence"/>
</dbReference>
<feature type="compositionally biased region" description="Low complexity" evidence="1">
    <location>
        <begin position="44"/>
        <end position="55"/>
    </location>
</feature>
<reference evidence="3" key="1">
    <citation type="journal article" date="2013" name="Genome Announc.">
        <title>Draft genome sequence of Pseudozyma brasiliensis sp. nov. strain GHG001, a high producer of endo-1,4-xylanase isolated from an insect pest of sugarcane.</title>
        <authorList>
            <person name="Oliveira J.V.D.C."/>
            <person name="dos Santos R.A.C."/>
            <person name="Borges T.A."/>
            <person name="Riano-Pachon D.M."/>
            <person name="Goldman G.H."/>
        </authorList>
    </citation>
    <scope>NUCLEOTIDE SEQUENCE [LARGE SCALE GENOMIC DNA]</scope>
    <source>
        <strain evidence="3">GHG001</strain>
    </source>
</reference>
<evidence type="ECO:0000313" key="2">
    <source>
        <dbReference type="EMBL" id="EST07488.1"/>
    </source>
</evidence>
<organism evidence="2 3">
    <name type="scientific">Kalmanozyma brasiliensis (strain GHG001)</name>
    <name type="common">Yeast</name>
    <name type="synonym">Pseudozyma brasiliensis</name>
    <dbReference type="NCBI Taxonomy" id="1365824"/>
    <lineage>
        <taxon>Eukaryota</taxon>
        <taxon>Fungi</taxon>
        <taxon>Dikarya</taxon>
        <taxon>Basidiomycota</taxon>
        <taxon>Ustilaginomycotina</taxon>
        <taxon>Ustilaginomycetes</taxon>
        <taxon>Ustilaginales</taxon>
        <taxon>Ustilaginaceae</taxon>
        <taxon>Kalmanozyma</taxon>
    </lineage>
</organism>
<dbReference type="EMBL" id="KI545862">
    <property type="protein sequence ID" value="EST07488.1"/>
    <property type="molecule type" value="Genomic_DNA"/>
</dbReference>
<name>V5EW13_KALBG</name>
<dbReference type="OrthoDB" id="3367078at2759"/>
<proteinExistence type="predicted"/>
<dbReference type="STRING" id="1365824.V5EW13"/>